<dbReference type="EMBL" id="AP004792">
    <property type="protein sequence ID" value="BAD37804.1"/>
    <property type="molecule type" value="Genomic_DNA"/>
</dbReference>
<dbReference type="Proteomes" id="UP000000763">
    <property type="component" value="Chromosome 6"/>
</dbReference>
<accession>Q67VL5</accession>
<reference evidence="3" key="2">
    <citation type="journal article" date="2008" name="Nucleic Acids Res.">
        <title>The rice annotation project database (RAP-DB): 2008 update.</title>
        <authorList>
            <consortium name="The rice annotation project (RAP)"/>
        </authorList>
    </citation>
    <scope>GENOME REANNOTATION</scope>
    <source>
        <strain evidence="3">cv. Nipponbare</strain>
    </source>
</reference>
<sequence length="53" mass="5902">MDAKFVWSDRAEAHPDRTRGSQGRKKLQSTTDRTSSADGQMMHTYTVVFGALA</sequence>
<evidence type="ECO:0000313" key="2">
    <source>
        <dbReference type="EMBL" id="BAD37804.1"/>
    </source>
</evidence>
<dbReference type="AlphaFoldDB" id="Q67VL5"/>
<protein>
    <submittedName>
        <fullName evidence="2">Uncharacterized protein</fullName>
    </submittedName>
</protein>
<feature type="compositionally biased region" description="Basic and acidic residues" evidence="1">
    <location>
        <begin position="1"/>
        <end position="19"/>
    </location>
</feature>
<gene>
    <name evidence="2" type="primary">P0505A04.28</name>
</gene>
<organism evidence="2 3">
    <name type="scientific">Oryza sativa subsp. japonica</name>
    <name type="common">Rice</name>
    <dbReference type="NCBI Taxonomy" id="39947"/>
    <lineage>
        <taxon>Eukaryota</taxon>
        <taxon>Viridiplantae</taxon>
        <taxon>Streptophyta</taxon>
        <taxon>Embryophyta</taxon>
        <taxon>Tracheophyta</taxon>
        <taxon>Spermatophyta</taxon>
        <taxon>Magnoliopsida</taxon>
        <taxon>Liliopsida</taxon>
        <taxon>Poales</taxon>
        <taxon>Poaceae</taxon>
        <taxon>BOP clade</taxon>
        <taxon>Oryzoideae</taxon>
        <taxon>Oryzeae</taxon>
        <taxon>Oryzinae</taxon>
        <taxon>Oryza</taxon>
        <taxon>Oryza sativa</taxon>
    </lineage>
</organism>
<feature type="compositionally biased region" description="Polar residues" evidence="1">
    <location>
        <begin position="28"/>
        <end position="38"/>
    </location>
</feature>
<reference evidence="3" key="1">
    <citation type="journal article" date="2005" name="Nature">
        <title>The map-based sequence of the rice genome.</title>
        <authorList>
            <consortium name="International rice genome sequencing project (IRGSP)"/>
            <person name="Matsumoto T."/>
            <person name="Wu J."/>
            <person name="Kanamori H."/>
            <person name="Katayose Y."/>
            <person name="Fujisawa M."/>
            <person name="Namiki N."/>
            <person name="Mizuno H."/>
            <person name="Yamamoto K."/>
            <person name="Antonio B.A."/>
            <person name="Baba T."/>
            <person name="Sakata K."/>
            <person name="Nagamura Y."/>
            <person name="Aoki H."/>
            <person name="Arikawa K."/>
            <person name="Arita K."/>
            <person name="Bito T."/>
            <person name="Chiden Y."/>
            <person name="Fujitsuka N."/>
            <person name="Fukunaka R."/>
            <person name="Hamada M."/>
            <person name="Harada C."/>
            <person name="Hayashi A."/>
            <person name="Hijishita S."/>
            <person name="Honda M."/>
            <person name="Hosokawa S."/>
            <person name="Ichikawa Y."/>
            <person name="Idonuma A."/>
            <person name="Iijima M."/>
            <person name="Ikeda M."/>
            <person name="Ikeno M."/>
            <person name="Ito K."/>
            <person name="Ito S."/>
            <person name="Ito T."/>
            <person name="Ito Y."/>
            <person name="Ito Y."/>
            <person name="Iwabuchi A."/>
            <person name="Kamiya K."/>
            <person name="Karasawa W."/>
            <person name="Kurita K."/>
            <person name="Katagiri S."/>
            <person name="Kikuta A."/>
            <person name="Kobayashi H."/>
            <person name="Kobayashi N."/>
            <person name="Machita K."/>
            <person name="Maehara T."/>
            <person name="Masukawa M."/>
            <person name="Mizubayashi T."/>
            <person name="Mukai Y."/>
            <person name="Nagasaki H."/>
            <person name="Nagata Y."/>
            <person name="Naito S."/>
            <person name="Nakashima M."/>
            <person name="Nakama Y."/>
            <person name="Nakamichi Y."/>
            <person name="Nakamura M."/>
            <person name="Meguro A."/>
            <person name="Negishi M."/>
            <person name="Ohta I."/>
            <person name="Ohta T."/>
            <person name="Okamoto M."/>
            <person name="Ono N."/>
            <person name="Saji S."/>
            <person name="Sakaguchi M."/>
            <person name="Sakai K."/>
            <person name="Shibata M."/>
            <person name="Shimokawa T."/>
            <person name="Song J."/>
            <person name="Takazaki Y."/>
            <person name="Terasawa K."/>
            <person name="Tsugane M."/>
            <person name="Tsuji K."/>
            <person name="Ueda S."/>
            <person name="Waki K."/>
            <person name="Yamagata H."/>
            <person name="Yamamoto M."/>
            <person name="Yamamoto S."/>
            <person name="Yamane H."/>
            <person name="Yoshiki S."/>
            <person name="Yoshihara R."/>
            <person name="Yukawa K."/>
            <person name="Zhong H."/>
            <person name="Yano M."/>
            <person name="Yuan Q."/>
            <person name="Ouyang S."/>
            <person name="Liu J."/>
            <person name="Jones K.M."/>
            <person name="Gansberger K."/>
            <person name="Moffat K."/>
            <person name="Hill J."/>
            <person name="Bera J."/>
            <person name="Fadrosh D."/>
            <person name="Jin S."/>
            <person name="Johri S."/>
            <person name="Kim M."/>
            <person name="Overton L."/>
            <person name="Reardon M."/>
            <person name="Tsitrin T."/>
            <person name="Vuong H."/>
            <person name="Weaver B."/>
            <person name="Ciecko A."/>
            <person name="Tallon L."/>
            <person name="Jackson J."/>
            <person name="Pai G."/>
            <person name="Aken S.V."/>
            <person name="Utterback T."/>
            <person name="Reidmuller S."/>
            <person name="Feldblyum T."/>
            <person name="Hsiao J."/>
            <person name="Zismann V."/>
            <person name="Iobst S."/>
            <person name="de Vazeille A.R."/>
            <person name="Buell C.R."/>
            <person name="Ying K."/>
            <person name="Li Y."/>
            <person name="Lu T."/>
            <person name="Huang Y."/>
            <person name="Zhao Q."/>
            <person name="Feng Q."/>
            <person name="Zhang L."/>
            <person name="Zhu J."/>
            <person name="Weng Q."/>
            <person name="Mu J."/>
            <person name="Lu Y."/>
            <person name="Fan D."/>
            <person name="Liu Y."/>
            <person name="Guan J."/>
            <person name="Zhang Y."/>
            <person name="Yu S."/>
            <person name="Liu X."/>
            <person name="Zhang Y."/>
            <person name="Hong G."/>
            <person name="Han B."/>
            <person name="Choisne N."/>
            <person name="Demange N."/>
            <person name="Orjeda G."/>
            <person name="Samain S."/>
            <person name="Cattolico L."/>
            <person name="Pelletier E."/>
            <person name="Couloux A."/>
            <person name="Segurens B."/>
            <person name="Wincker P."/>
            <person name="D'Hont A."/>
            <person name="Scarpelli C."/>
            <person name="Weissenbach J."/>
            <person name="Salanoubat M."/>
            <person name="Quetier F."/>
            <person name="Yu Y."/>
            <person name="Kim H.R."/>
            <person name="Rambo T."/>
            <person name="Currie J."/>
            <person name="Collura K."/>
            <person name="Luo M."/>
            <person name="Yang T."/>
            <person name="Ammiraju J.S.S."/>
            <person name="Engler F."/>
            <person name="Soderlund C."/>
            <person name="Wing R.A."/>
            <person name="Palmer L.E."/>
            <person name="de la Bastide M."/>
            <person name="Spiegel L."/>
            <person name="Nascimento L."/>
            <person name="Zutavern T."/>
            <person name="O'Shaughnessy A."/>
            <person name="Dike S."/>
            <person name="Dedhia N."/>
            <person name="Preston R."/>
            <person name="Balija V."/>
            <person name="McCombie W.R."/>
            <person name="Chow T."/>
            <person name="Chen H."/>
            <person name="Chung M."/>
            <person name="Chen C."/>
            <person name="Shaw J."/>
            <person name="Wu H."/>
            <person name="Hsiao K."/>
            <person name="Chao Y."/>
            <person name="Chu M."/>
            <person name="Cheng C."/>
            <person name="Hour A."/>
            <person name="Lee P."/>
            <person name="Lin S."/>
            <person name="Lin Y."/>
            <person name="Liou J."/>
            <person name="Liu S."/>
            <person name="Hsing Y."/>
            <person name="Raghuvanshi S."/>
            <person name="Mohanty A."/>
            <person name="Bharti A.K."/>
            <person name="Gaur A."/>
            <person name="Gupta V."/>
            <person name="Kumar D."/>
            <person name="Ravi V."/>
            <person name="Vij S."/>
            <person name="Kapur A."/>
            <person name="Khurana P."/>
            <person name="Khurana P."/>
            <person name="Khurana J.P."/>
            <person name="Tyagi A.K."/>
            <person name="Gaikwad K."/>
            <person name="Singh A."/>
            <person name="Dalal V."/>
            <person name="Srivastava S."/>
            <person name="Dixit A."/>
            <person name="Pal A.K."/>
            <person name="Ghazi I.A."/>
            <person name="Yadav M."/>
            <person name="Pandit A."/>
            <person name="Bhargava A."/>
            <person name="Sureshbabu K."/>
            <person name="Batra K."/>
            <person name="Sharma T.R."/>
            <person name="Mohapatra T."/>
            <person name="Singh N.K."/>
            <person name="Messing J."/>
            <person name="Nelson A.B."/>
            <person name="Fuks G."/>
            <person name="Kavchok S."/>
            <person name="Keizer G."/>
            <person name="Linton E."/>
            <person name="Llaca V."/>
            <person name="Song R."/>
            <person name="Tanyolac B."/>
            <person name="Young S."/>
            <person name="Ho-Il K."/>
            <person name="Hahn J.H."/>
            <person name="Sangsakoo G."/>
            <person name="Vanavichit A."/>
            <person name="de Mattos Luiz.A.T."/>
            <person name="Zimmer P.D."/>
            <person name="Malone G."/>
            <person name="Dellagostin O."/>
            <person name="de Oliveira A.C."/>
            <person name="Bevan M."/>
            <person name="Bancroft I."/>
            <person name="Minx P."/>
            <person name="Cordum H."/>
            <person name="Wilson R."/>
            <person name="Cheng Z."/>
            <person name="Jin W."/>
            <person name="Jiang J."/>
            <person name="Leong S.A."/>
            <person name="Iwama H."/>
            <person name="Gojobori T."/>
            <person name="Itoh T."/>
            <person name="Niimura Y."/>
            <person name="Fujii Y."/>
            <person name="Habara T."/>
            <person name="Sakai H."/>
            <person name="Sato Y."/>
            <person name="Wilson G."/>
            <person name="Kumar K."/>
            <person name="McCouch S."/>
            <person name="Juretic N."/>
            <person name="Hoen D."/>
            <person name="Wright S."/>
            <person name="Bruskiewich R."/>
            <person name="Bureau T."/>
            <person name="Miyao A."/>
            <person name="Hirochika H."/>
            <person name="Nishikawa T."/>
            <person name="Kadowaki K."/>
            <person name="Sugiura M."/>
            <person name="Burr B."/>
            <person name="Sasaki T."/>
        </authorList>
    </citation>
    <scope>NUCLEOTIDE SEQUENCE [LARGE SCALE GENOMIC DNA]</scope>
    <source>
        <strain evidence="3">cv. Nipponbare</strain>
    </source>
</reference>
<evidence type="ECO:0000256" key="1">
    <source>
        <dbReference type="SAM" id="MobiDB-lite"/>
    </source>
</evidence>
<feature type="region of interest" description="Disordered" evidence="1">
    <location>
        <begin position="1"/>
        <end position="40"/>
    </location>
</feature>
<name>Q67VL5_ORYSJ</name>
<evidence type="ECO:0000313" key="3">
    <source>
        <dbReference type="Proteomes" id="UP000000763"/>
    </source>
</evidence>
<proteinExistence type="predicted"/>